<feature type="region of interest" description="Disordered" evidence="8">
    <location>
        <begin position="208"/>
        <end position="234"/>
    </location>
</feature>
<evidence type="ECO:0000256" key="3">
    <source>
        <dbReference type="ARBA" id="ARBA00022478"/>
    </source>
</evidence>
<dbReference type="GO" id="GO:0006361">
    <property type="term" value="P:transcription initiation at RNA polymerase I promoter"/>
    <property type="evidence" value="ECO:0007669"/>
    <property type="project" value="UniProtKB-ARBA"/>
</dbReference>
<dbReference type="GeneID" id="80883801"/>
<keyword evidence="11" id="KW-1185">Reference proteome</keyword>
<keyword evidence="4" id="KW-0597">Phosphoprotein</keyword>
<dbReference type="EMBL" id="JARPMG010000011">
    <property type="protein sequence ID" value="KAJ8097500.1"/>
    <property type="molecule type" value="Genomic_DNA"/>
</dbReference>
<evidence type="ECO:0000256" key="5">
    <source>
        <dbReference type="ARBA" id="ARBA00023163"/>
    </source>
</evidence>
<comment type="similarity">
    <text evidence="2">Belongs to the eukaryotic RPA43 RNA polymerase subunit family.</text>
</comment>
<evidence type="ECO:0000259" key="9">
    <source>
        <dbReference type="Pfam" id="PF17875"/>
    </source>
</evidence>
<evidence type="ECO:0000256" key="4">
    <source>
        <dbReference type="ARBA" id="ARBA00022553"/>
    </source>
</evidence>
<keyword evidence="3 7" id="KW-0240">DNA-directed RNA polymerase</keyword>
<feature type="domain" description="RPA43 OB" evidence="9">
    <location>
        <begin position="155"/>
        <end position="273"/>
    </location>
</feature>
<dbReference type="Proteomes" id="UP001217417">
    <property type="component" value="Unassembled WGS sequence"/>
</dbReference>
<dbReference type="InterPro" id="IPR041901">
    <property type="entry name" value="RNAP_I_Rpa43_N"/>
</dbReference>
<dbReference type="Gene3D" id="3.30.1490.120">
    <property type="entry name" value="RNA polymerase Rpb7-like, N-terminal domain"/>
    <property type="match status" value="1"/>
</dbReference>
<evidence type="ECO:0000256" key="6">
    <source>
        <dbReference type="ARBA" id="ARBA00023242"/>
    </source>
</evidence>
<evidence type="ECO:0000256" key="8">
    <source>
        <dbReference type="SAM" id="MobiDB-lite"/>
    </source>
</evidence>
<comment type="caution">
    <text evidence="10">The sequence shown here is derived from an EMBL/GenBank/DDBJ whole genome shotgun (WGS) entry which is preliminary data.</text>
</comment>
<reference evidence="10" key="1">
    <citation type="submission" date="2023-03" db="EMBL/GenBank/DDBJ databases">
        <title>Near-Complete genome sequence of Lipomyces tetrasporous NRRL Y-64009, an oleaginous yeast capable of growing on lignocellulosic hydrolysates.</title>
        <authorList>
            <consortium name="Lawrence Berkeley National Laboratory"/>
            <person name="Jagtap S.S."/>
            <person name="Liu J.-J."/>
            <person name="Walukiewicz H.E."/>
            <person name="Pangilinan J."/>
            <person name="Lipzen A."/>
            <person name="Ahrendt S."/>
            <person name="Koriabine M."/>
            <person name="Cobaugh K."/>
            <person name="Salamov A."/>
            <person name="Yoshinaga Y."/>
            <person name="Ng V."/>
            <person name="Daum C."/>
            <person name="Grigoriev I.V."/>
            <person name="Slininger P.J."/>
            <person name="Dien B.S."/>
            <person name="Jin Y.-S."/>
            <person name="Rao C.V."/>
        </authorList>
    </citation>
    <scope>NUCLEOTIDE SEQUENCE</scope>
    <source>
        <strain evidence="10">NRRL Y-64009</strain>
    </source>
</reference>
<keyword evidence="5 7" id="KW-0804">Transcription</keyword>
<evidence type="ECO:0000313" key="10">
    <source>
        <dbReference type="EMBL" id="KAJ8097500.1"/>
    </source>
</evidence>
<name>A0AAD7QM40_9ASCO</name>
<dbReference type="InterPro" id="IPR036898">
    <property type="entry name" value="RNA_pol_Rpb7-like_N_sf"/>
</dbReference>
<dbReference type="FunFam" id="3.30.1490.120:FF:000004">
    <property type="entry name" value="RNA polymerase I subunit Rpa43"/>
    <property type="match status" value="1"/>
</dbReference>
<proteinExistence type="inferred from homology"/>
<dbReference type="RefSeq" id="XP_056040950.1">
    <property type="nucleotide sequence ID" value="XM_056188635.1"/>
</dbReference>
<dbReference type="Pfam" id="PF17875">
    <property type="entry name" value="RPA43_OB"/>
    <property type="match status" value="1"/>
</dbReference>
<dbReference type="InterPro" id="IPR041178">
    <property type="entry name" value="RPA43_OB"/>
</dbReference>
<dbReference type="PANTHER" id="PTHR12709">
    <property type="entry name" value="DNA-DIRECTED RNA POLYMERASE II, III"/>
    <property type="match status" value="1"/>
</dbReference>
<dbReference type="GO" id="GO:0006362">
    <property type="term" value="P:transcription elongation by RNA polymerase I"/>
    <property type="evidence" value="ECO:0007669"/>
    <property type="project" value="UniProtKB-ARBA"/>
</dbReference>
<dbReference type="InterPro" id="IPR045113">
    <property type="entry name" value="Rpb7-like"/>
</dbReference>
<comment type="function">
    <text evidence="7">DNA-dependent RNA polymerase which catalyzes the transcription of DNA into RNA using the four ribonucleoside triphosphates as substrates.</text>
</comment>
<gene>
    <name evidence="10" type="ORF">POJ06DRAFT_261544</name>
</gene>
<dbReference type="AlphaFoldDB" id="A0AAD7QM40"/>
<evidence type="ECO:0000256" key="7">
    <source>
        <dbReference type="RuleBase" id="RU369086"/>
    </source>
</evidence>
<accession>A0AAD7QM40</accession>
<dbReference type="CDD" id="cd04328">
    <property type="entry name" value="RNAP_I_Rpa43_N"/>
    <property type="match status" value="1"/>
</dbReference>
<dbReference type="GO" id="GO:0005736">
    <property type="term" value="C:RNA polymerase I complex"/>
    <property type="evidence" value="ECO:0007669"/>
    <property type="project" value="UniProtKB-ARBA"/>
</dbReference>
<keyword evidence="6 7" id="KW-0539">Nucleus</keyword>
<feature type="region of interest" description="Disordered" evidence="8">
    <location>
        <begin position="1"/>
        <end position="49"/>
    </location>
</feature>
<evidence type="ECO:0000256" key="2">
    <source>
        <dbReference type="ARBA" id="ARBA00005930"/>
    </source>
</evidence>
<dbReference type="PANTHER" id="PTHR12709:SF5">
    <property type="entry name" value="DNA-DIRECTED RNA POLYMERASE I SUBUNIT RPA43"/>
    <property type="match status" value="1"/>
</dbReference>
<evidence type="ECO:0000313" key="11">
    <source>
        <dbReference type="Proteomes" id="UP001217417"/>
    </source>
</evidence>
<organism evidence="10 11">
    <name type="scientific">Lipomyces tetrasporus</name>
    <dbReference type="NCBI Taxonomy" id="54092"/>
    <lineage>
        <taxon>Eukaryota</taxon>
        <taxon>Fungi</taxon>
        <taxon>Dikarya</taxon>
        <taxon>Ascomycota</taxon>
        <taxon>Saccharomycotina</taxon>
        <taxon>Lipomycetes</taxon>
        <taxon>Lipomycetales</taxon>
        <taxon>Lipomycetaceae</taxon>
        <taxon>Lipomyces</taxon>
    </lineage>
</organism>
<feature type="compositionally biased region" description="Low complexity" evidence="8">
    <location>
        <begin position="23"/>
        <end position="40"/>
    </location>
</feature>
<comment type="subcellular location">
    <subcellularLocation>
        <location evidence="1">Nucleus</location>
        <location evidence="1">Nucleolus</location>
    </subcellularLocation>
</comment>
<sequence length="289" mass="31346">MAEPSIHEKKSKKRKRRSETGKESAAQESPSAPQKSPPQAQRRKQSAAQTVLSQLPLTASVIPTSPLGNPTPSQCFCIVKSSMYISIAPMYSLAPLQGIRLQHLDPLTMTYYSPVSGIVLACLHVSIDEADSAKVAGDSPFAFVWITAEFLVWRPKRGSILQGRINLQSRSHIGLLIFDVFNASITRDKIPATWKFIENVIDEDAALEASADDETNGEANGDAEALDEEEDGESKSLGYWVNENGKKIEGKLTFIAESLEVSGKVFSVQGSLLKLGDVKEDLTAPGSGK</sequence>
<evidence type="ECO:0000256" key="1">
    <source>
        <dbReference type="ARBA" id="ARBA00004604"/>
    </source>
</evidence>
<dbReference type="Gene3D" id="2.40.50.1060">
    <property type="match status" value="1"/>
</dbReference>
<protein>
    <recommendedName>
        <fullName evidence="7">DNA-directed RNA polymerase subunit</fullName>
    </recommendedName>
</protein>